<proteinExistence type="predicted"/>
<reference evidence="1 2" key="1">
    <citation type="submission" date="2024-05" db="EMBL/GenBank/DDBJ databases">
        <authorList>
            <person name="Wallberg A."/>
        </authorList>
    </citation>
    <scope>NUCLEOTIDE SEQUENCE [LARGE SCALE GENOMIC DNA]</scope>
</reference>
<evidence type="ECO:0000313" key="2">
    <source>
        <dbReference type="Proteomes" id="UP001497623"/>
    </source>
</evidence>
<evidence type="ECO:0000313" key="1">
    <source>
        <dbReference type="EMBL" id="CAL4247190.1"/>
    </source>
</evidence>
<feature type="non-terminal residue" evidence="1">
    <location>
        <position position="89"/>
    </location>
</feature>
<name>A0AAV2SV23_MEGNR</name>
<keyword evidence="2" id="KW-1185">Reference proteome</keyword>
<sequence>MYEELLKSVRESDTSTITKLLKEHVPMLPMFAKEDLLAVALRNSNAETVFLLLCAGVPLCNCSIDDLTPFEVSHNTIGLPALFPALMRK</sequence>
<dbReference type="EMBL" id="CAXKWB010147011">
    <property type="protein sequence ID" value="CAL4247190.1"/>
    <property type="molecule type" value="Genomic_DNA"/>
</dbReference>
<protein>
    <submittedName>
        <fullName evidence="1">Uncharacterized protein</fullName>
    </submittedName>
</protein>
<accession>A0AAV2SV23</accession>
<comment type="caution">
    <text evidence="1">The sequence shown here is derived from an EMBL/GenBank/DDBJ whole genome shotgun (WGS) entry which is preliminary data.</text>
</comment>
<dbReference type="AlphaFoldDB" id="A0AAV2SV23"/>
<organism evidence="1 2">
    <name type="scientific">Meganyctiphanes norvegica</name>
    <name type="common">Northern krill</name>
    <name type="synonym">Thysanopoda norvegica</name>
    <dbReference type="NCBI Taxonomy" id="48144"/>
    <lineage>
        <taxon>Eukaryota</taxon>
        <taxon>Metazoa</taxon>
        <taxon>Ecdysozoa</taxon>
        <taxon>Arthropoda</taxon>
        <taxon>Crustacea</taxon>
        <taxon>Multicrustacea</taxon>
        <taxon>Malacostraca</taxon>
        <taxon>Eumalacostraca</taxon>
        <taxon>Eucarida</taxon>
        <taxon>Euphausiacea</taxon>
        <taxon>Euphausiidae</taxon>
        <taxon>Meganyctiphanes</taxon>
    </lineage>
</organism>
<gene>
    <name evidence="1" type="ORF">MNOR_LOCUS41283</name>
</gene>
<dbReference type="Proteomes" id="UP001497623">
    <property type="component" value="Unassembled WGS sequence"/>
</dbReference>